<proteinExistence type="predicted"/>
<sequence>MREKVREKKTFSLCEVRKWRTHNILWPHRMKGKAAFSWQSFRRQETLGLVGGAMLKESKAERDQGSLPTSR</sequence>
<dbReference type="AlphaFoldDB" id="A0A5A7U752"/>
<gene>
    <name evidence="1" type="ORF">E6C27_scaffold511G00950</name>
</gene>
<dbReference type="EMBL" id="SSTE01011342">
    <property type="protein sequence ID" value="KAA0051144.1"/>
    <property type="molecule type" value="Genomic_DNA"/>
</dbReference>
<protein>
    <submittedName>
        <fullName evidence="1">Ribosomal protein L2</fullName>
    </submittedName>
</protein>
<dbReference type="OrthoDB" id="10267824at2759"/>
<keyword evidence="1" id="KW-0687">Ribonucleoprotein</keyword>
<dbReference type="Proteomes" id="UP000321393">
    <property type="component" value="Unassembled WGS sequence"/>
</dbReference>
<keyword evidence="1" id="KW-0689">Ribosomal protein</keyword>
<reference evidence="1 2" key="1">
    <citation type="submission" date="2019-08" db="EMBL/GenBank/DDBJ databases">
        <title>Draft genome sequences of two oriental melons (Cucumis melo L. var makuwa).</title>
        <authorList>
            <person name="Kwon S.-Y."/>
        </authorList>
    </citation>
    <scope>NUCLEOTIDE SEQUENCE [LARGE SCALE GENOMIC DNA]</scope>
    <source>
        <strain evidence="2">cv. SW 3</strain>
        <tissue evidence="1">Leaf</tissue>
    </source>
</reference>
<organism evidence="1 2">
    <name type="scientific">Cucumis melo var. makuwa</name>
    <name type="common">Oriental melon</name>
    <dbReference type="NCBI Taxonomy" id="1194695"/>
    <lineage>
        <taxon>Eukaryota</taxon>
        <taxon>Viridiplantae</taxon>
        <taxon>Streptophyta</taxon>
        <taxon>Embryophyta</taxon>
        <taxon>Tracheophyta</taxon>
        <taxon>Spermatophyta</taxon>
        <taxon>Magnoliopsida</taxon>
        <taxon>eudicotyledons</taxon>
        <taxon>Gunneridae</taxon>
        <taxon>Pentapetalae</taxon>
        <taxon>rosids</taxon>
        <taxon>fabids</taxon>
        <taxon>Cucurbitales</taxon>
        <taxon>Cucurbitaceae</taxon>
        <taxon>Benincaseae</taxon>
        <taxon>Cucumis</taxon>
    </lineage>
</organism>
<evidence type="ECO:0000313" key="2">
    <source>
        <dbReference type="Proteomes" id="UP000321393"/>
    </source>
</evidence>
<dbReference type="STRING" id="1194695.A0A5A7U752"/>
<accession>A0A5A7U752</accession>
<dbReference type="GO" id="GO:0005840">
    <property type="term" value="C:ribosome"/>
    <property type="evidence" value="ECO:0007669"/>
    <property type="project" value="UniProtKB-KW"/>
</dbReference>
<evidence type="ECO:0000313" key="1">
    <source>
        <dbReference type="EMBL" id="KAA0051144.1"/>
    </source>
</evidence>
<name>A0A5A7U752_CUCMM</name>
<comment type="caution">
    <text evidence="1">The sequence shown here is derived from an EMBL/GenBank/DDBJ whole genome shotgun (WGS) entry which is preliminary data.</text>
</comment>